<name>A0ABR1KLF2_9PEZI</name>
<protein>
    <submittedName>
        <fullName evidence="1">Uncharacterized protein</fullName>
    </submittedName>
</protein>
<gene>
    <name evidence="1" type="ORF">IWZ03DRAFT_202000</name>
</gene>
<sequence>MIKRPKFRSLRLVACYELIPFLSVPRKPILNHLSGCNSTSAEPLLRQAPAWLRTVRNRRRFFTATPSQTLTVASVCPHAAASALPVHLLVALLPQAELHLHMHLDSAAHRVLVTEEDPGQDPSRNSPPPAETHNLLLSVSRGEAHHPGPGVEIVLRHCSYGELLWFVYCLFIHIVLPTSNPSCKRGALVVDPEADGGLQLFSSSGCQAFLVLPVA</sequence>
<reference evidence="1 2" key="1">
    <citation type="submission" date="2024-04" db="EMBL/GenBank/DDBJ databases">
        <title>Phyllosticta paracitricarpa is synonymous to the EU quarantine fungus P. citricarpa based on phylogenomic analyses.</title>
        <authorList>
            <consortium name="Lawrence Berkeley National Laboratory"/>
            <person name="Van Ingen-Buijs V.A."/>
            <person name="Van Westerhoven A.C."/>
            <person name="Haridas S."/>
            <person name="Skiadas P."/>
            <person name="Martin F."/>
            <person name="Groenewald J.Z."/>
            <person name="Crous P.W."/>
            <person name="Seidl M.F."/>
        </authorList>
    </citation>
    <scope>NUCLEOTIDE SEQUENCE [LARGE SCALE GENOMIC DNA]</scope>
    <source>
        <strain evidence="1 2">CBS 123371</strain>
    </source>
</reference>
<dbReference type="Proteomes" id="UP001363622">
    <property type="component" value="Unassembled WGS sequence"/>
</dbReference>
<proteinExistence type="predicted"/>
<evidence type="ECO:0000313" key="1">
    <source>
        <dbReference type="EMBL" id="KAK7515380.1"/>
    </source>
</evidence>
<organism evidence="1 2">
    <name type="scientific">Phyllosticta citriasiana</name>
    <dbReference type="NCBI Taxonomy" id="595635"/>
    <lineage>
        <taxon>Eukaryota</taxon>
        <taxon>Fungi</taxon>
        <taxon>Dikarya</taxon>
        <taxon>Ascomycota</taxon>
        <taxon>Pezizomycotina</taxon>
        <taxon>Dothideomycetes</taxon>
        <taxon>Dothideomycetes incertae sedis</taxon>
        <taxon>Botryosphaeriales</taxon>
        <taxon>Phyllostictaceae</taxon>
        <taxon>Phyllosticta</taxon>
    </lineage>
</organism>
<evidence type="ECO:0000313" key="2">
    <source>
        <dbReference type="Proteomes" id="UP001363622"/>
    </source>
</evidence>
<accession>A0ABR1KLF2</accession>
<comment type="caution">
    <text evidence="1">The sequence shown here is derived from an EMBL/GenBank/DDBJ whole genome shotgun (WGS) entry which is preliminary data.</text>
</comment>
<dbReference type="EMBL" id="JBBPHU010000007">
    <property type="protein sequence ID" value="KAK7515380.1"/>
    <property type="molecule type" value="Genomic_DNA"/>
</dbReference>
<keyword evidence="2" id="KW-1185">Reference proteome</keyword>